<evidence type="ECO:0000313" key="3">
    <source>
        <dbReference type="Proteomes" id="UP000499080"/>
    </source>
</evidence>
<name>A0A4Y2QEI5_ARAVE</name>
<protein>
    <submittedName>
        <fullName evidence="2">Uncharacterized protein</fullName>
    </submittedName>
</protein>
<evidence type="ECO:0000313" key="2">
    <source>
        <dbReference type="EMBL" id="GBN61097.1"/>
    </source>
</evidence>
<gene>
    <name evidence="2" type="ORF">AVEN_107871_1</name>
</gene>
<dbReference type="AlphaFoldDB" id="A0A4Y2QEI5"/>
<dbReference type="EMBL" id="BGPR01013544">
    <property type="protein sequence ID" value="GBN61097.1"/>
    <property type="molecule type" value="Genomic_DNA"/>
</dbReference>
<sequence>MPVATTAVRTKIGVLVAITGQGPTPPEGGTSLHRSGGNSAPHHCYTPEGRENLITCPAAPHPHTRGSPWWNKM</sequence>
<comment type="caution">
    <text evidence="2">The sequence shown here is derived from an EMBL/GenBank/DDBJ whole genome shotgun (WGS) entry which is preliminary data.</text>
</comment>
<dbReference type="Proteomes" id="UP000499080">
    <property type="component" value="Unassembled WGS sequence"/>
</dbReference>
<organism evidence="2 3">
    <name type="scientific">Araneus ventricosus</name>
    <name type="common">Orbweaver spider</name>
    <name type="synonym">Epeira ventricosa</name>
    <dbReference type="NCBI Taxonomy" id="182803"/>
    <lineage>
        <taxon>Eukaryota</taxon>
        <taxon>Metazoa</taxon>
        <taxon>Ecdysozoa</taxon>
        <taxon>Arthropoda</taxon>
        <taxon>Chelicerata</taxon>
        <taxon>Arachnida</taxon>
        <taxon>Araneae</taxon>
        <taxon>Araneomorphae</taxon>
        <taxon>Entelegynae</taxon>
        <taxon>Araneoidea</taxon>
        <taxon>Araneidae</taxon>
        <taxon>Araneus</taxon>
    </lineage>
</organism>
<feature type="region of interest" description="Disordered" evidence="1">
    <location>
        <begin position="19"/>
        <end position="73"/>
    </location>
</feature>
<evidence type="ECO:0000256" key="1">
    <source>
        <dbReference type="SAM" id="MobiDB-lite"/>
    </source>
</evidence>
<accession>A0A4Y2QEI5</accession>
<keyword evidence="3" id="KW-1185">Reference proteome</keyword>
<proteinExistence type="predicted"/>
<feature type="compositionally biased region" description="Low complexity" evidence="1">
    <location>
        <begin position="19"/>
        <end position="30"/>
    </location>
</feature>
<reference evidence="2 3" key="1">
    <citation type="journal article" date="2019" name="Sci. Rep.">
        <title>Orb-weaving spider Araneus ventricosus genome elucidates the spidroin gene catalogue.</title>
        <authorList>
            <person name="Kono N."/>
            <person name="Nakamura H."/>
            <person name="Ohtoshi R."/>
            <person name="Moran D.A.P."/>
            <person name="Shinohara A."/>
            <person name="Yoshida Y."/>
            <person name="Fujiwara M."/>
            <person name="Mori M."/>
            <person name="Tomita M."/>
            <person name="Arakawa K."/>
        </authorList>
    </citation>
    <scope>NUCLEOTIDE SEQUENCE [LARGE SCALE GENOMIC DNA]</scope>
</reference>